<dbReference type="InterPro" id="IPR036071">
    <property type="entry name" value="AMMECR1_dom_sf"/>
</dbReference>
<feature type="domain" description="AMMECR1" evidence="1">
    <location>
        <begin position="1"/>
        <end position="185"/>
    </location>
</feature>
<dbReference type="HOGENOM" id="CLU_052828_3_1_1"/>
<accession>A9U6N5</accession>
<reference evidence="2" key="1">
    <citation type="journal article" date="2008" name="Science">
        <title>The Physcomitrella genome reveals evolutionary insights into the conquest of land by plants.</title>
        <authorList>
            <person name="Rensing S."/>
            <person name="Lang D."/>
            <person name="Zimmer A."/>
            <person name="Terry A."/>
            <person name="Salamov A."/>
            <person name="Shapiro H."/>
            <person name="Nishiyama T."/>
            <person name="Perroud P.-F."/>
            <person name="Lindquist E."/>
            <person name="Kamisugi Y."/>
            <person name="Tanahashi T."/>
            <person name="Sakakibara K."/>
            <person name="Fujita T."/>
            <person name="Oishi K."/>
            <person name="Shin-I T."/>
            <person name="Kuroki Y."/>
            <person name="Toyoda A."/>
            <person name="Suzuki Y."/>
            <person name="Hashimoto A."/>
            <person name="Yamaguchi K."/>
            <person name="Sugano A."/>
            <person name="Kohara Y."/>
            <person name="Fujiyama A."/>
            <person name="Anterola A."/>
            <person name="Aoki S."/>
            <person name="Ashton N."/>
            <person name="Barbazuk W.B."/>
            <person name="Barker E."/>
            <person name="Bennetzen J."/>
            <person name="Bezanilla M."/>
            <person name="Blankenship R."/>
            <person name="Cho S.H."/>
            <person name="Dutcher S."/>
            <person name="Estelle M."/>
            <person name="Fawcett J.A."/>
            <person name="Gundlach H."/>
            <person name="Hanada K."/>
            <person name="Heyl A."/>
            <person name="Hicks K.A."/>
            <person name="Hugh J."/>
            <person name="Lohr M."/>
            <person name="Mayer K."/>
            <person name="Melkozernov A."/>
            <person name="Murata T."/>
            <person name="Nelson D."/>
            <person name="Pils B."/>
            <person name="Prigge M."/>
            <person name="Reiss B."/>
            <person name="Renner T."/>
            <person name="Rombauts S."/>
            <person name="Rushton P."/>
            <person name="Sanderfoot A."/>
            <person name="Schween G."/>
            <person name="Shiu S.-H."/>
            <person name="Stueber K."/>
            <person name="Theodoulou F.L."/>
            <person name="Tu H."/>
            <person name="Van de Peer Y."/>
            <person name="Verrier P.J."/>
            <person name="Waters E."/>
            <person name="Wood A."/>
            <person name="Yang L."/>
            <person name="Cove D."/>
            <person name="Cuming A."/>
            <person name="Hasebe M."/>
            <person name="Lucas S."/>
            <person name="Mishler D.B."/>
            <person name="Reski R."/>
            <person name="Grigoriev I."/>
            <person name="Quatrano R.S."/>
            <person name="Boore J.L."/>
        </authorList>
    </citation>
    <scope>NUCLEOTIDE SEQUENCE [LARGE SCALE GENOMIC DNA]</scope>
</reference>
<dbReference type="SUPFAM" id="SSF143447">
    <property type="entry name" value="AMMECR1-like"/>
    <property type="match status" value="1"/>
</dbReference>
<name>A9U6N5_PHYPA</name>
<dbReference type="eggNOG" id="KOG3274">
    <property type="taxonomic scope" value="Eukaryota"/>
</dbReference>
<dbReference type="Pfam" id="PF01871">
    <property type="entry name" value="AMMECR1"/>
    <property type="match status" value="1"/>
</dbReference>
<dbReference type="InterPro" id="IPR023473">
    <property type="entry name" value="AMMECR1"/>
</dbReference>
<dbReference type="Gene3D" id="3.30.1490.150">
    <property type="entry name" value="Hypothetical protein ph0010, domain 2"/>
    <property type="match status" value="1"/>
</dbReference>
<organism>
    <name type="scientific">Physcomitrium patens</name>
    <name type="common">Spreading-leaved earth moss</name>
    <name type="synonym">Physcomitrella patens</name>
    <dbReference type="NCBI Taxonomy" id="3218"/>
    <lineage>
        <taxon>Eukaryota</taxon>
        <taxon>Viridiplantae</taxon>
        <taxon>Streptophyta</taxon>
        <taxon>Embryophyta</taxon>
        <taxon>Bryophyta</taxon>
        <taxon>Bryophytina</taxon>
        <taxon>Bryopsida</taxon>
        <taxon>Funariidae</taxon>
        <taxon>Funariales</taxon>
        <taxon>Funariaceae</taxon>
        <taxon>Physcomitrium</taxon>
    </lineage>
</organism>
<dbReference type="Gene3D" id="3.30.700.20">
    <property type="entry name" value="Hypothetical protein ph0010, domain 1"/>
    <property type="match status" value="1"/>
</dbReference>
<dbReference type="AlphaFoldDB" id="A9U6N5"/>
<dbReference type="PANTHER" id="PTHR13016:SF0">
    <property type="entry name" value="AMME SYNDROME CANDIDATE GENE 1 PROTEIN"/>
    <property type="match status" value="1"/>
</dbReference>
<dbReference type="EMBL" id="DS546119">
    <property type="protein sequence ID" value="EDQ48668.1"/>
    <property type="molecule type" value="Genomic_DNA"/>
</dbReference>
<evidence type="ECO:0000313" key="2">
    <source>
        <dbReference type="EMBL" id="EDQ48668.1"/>
    </source>
</evidence>
<proteinExistence type="predicted"/>
<gene>
    <name evidence="2" type="ORF">PHYPADRAFT_103393</name>
</gene>
<evidence type="ECO:0000259" key="1">
    <source>
        <dbReference type="PROSITE" id="PS51112"/>
    </source>
</evidence>
<dbReference type="InterPro" id="IPR002733">
    <property type="entry name" value="AMMECR1_domain"/>
</dbReference>
<dbReference type="InterPro" id="IPR027485">
    <property type="entry name" value="AMMECR1_N"/>
</dbReference>
<dbReference type="PANTHER" id="PTHR13016">
    <property type="entry name" value="AMMECR1 HOMOLOG"/>
    <property type="match status" value="1"/>
</dbReference>
<dbReference type="PROSITE" id="PS51112">
    <property type="entry name" value="AMMECR1"/>
    <property type="match status" value="1"/>
</dbReference>
<protein>
    <submittedName>
        <fullName evidence="2">Predicted protein</fullName>
    </submittedName>
</protein>
<sequence length="188" mass="21769">MVYASKEMAVYCFAPWLPITRARWCPHLISKKGSCNPLFVTWKKMLNGGEPRLRGCIGTLEARYIISGFKDYALTSALRDRRFPPIQARELPYLECTVSLLTDYETASNYLDWEFTHPDSTRRSATYLPEVAAQEGWTKLETVDSLARKASYAGLITESMRRKFRITRYQSSFVCEAHTWSHPFVFRC</sequence>